<dbReference type="EMBL" id="BBMM01000007">
    <property type="protein sequence ID" value="GAL00921.1"/>
    <property type="molecule type" value="Genomic_DNA"/>
</dbReference>
<gene>
    <name evidence="4" type="ORF">JCM19314_147</name>
</gene>
<name>A0A090QDA2_NONUL</name>
<dbReference type="InterPro" id="IPR023635">
    <property type="entry name" value="Peptide_deformylase"/>
</dbReference>
<organism evidence="4 5">
    <name type="scientific">Nonlabens ulvanivorans</name>
    <name type="common">Persicivirga ulvanivorans</name>
    <dbReference type="NCBI Taxonomy" id="906888"/>
    <lineage>
        <taxon>Bacteria</taxon>
        <taxon>Pseudomonadati</taxon>
        <taxon>Bacteroidota</taxon>
        <taxon>Flavobacteriia</taxon>
        <taxon>Flavobacteriales</taxon>
        <taxon>Flavobacteriaceae</taxon>
        <taxon>Nonlabens</taxon>
    </lineage>
</organism>
<keyword evidence="3 4" id="KW-0378">Hydrolase</keyword>
<dbReference type="Pfam" id="PF01327">
    <property type="entry name" value="Pep_deformylase"/>
    <property type="match status" value="1"/>
</dbReference>
<evidence type="ECO:0000256" key="1">
    <source>
        <dbReference type="ARBA" id="ARBA00010759"/>
    </source>
</evidence>
<dbReference type="GO" id="GO:0042586">
    <property type="term" value="F:peptide deformylase activity"/>
    <property type="evidence" value="ECO:0007669"/>
    <property type="project" value="UniProtKB-EC"/>
</dbReference>
<dbReference type="EC" id="3.5.1.88" evidence="4"/>
<dbReference type="AlphaFoldDB" id="A0A090QDA2"/>
<dbReference type="PANTHER" id="PTHR10458">
    <property type="entry name" value="PEPTIDE DEFORMYLASE"/>
    <property type="match status" value="1"/>
</dbReference>
<sequence length="50" mass="5512">MIYPIVAYGDPVLRKVAKDITPDYPNLDKVLENMWETMYGASGVGLAAPQ</sequence>
<evidence type="ECO:0000313" key="4">
    <source>
        <dbReference type="EMBL" id="GAL00921.1"/>
    </source>
</evidence>
<comment type="caution">
    <text evidence="4">The sequence shown here is derived from an EMBL/GenBank/DDBJ whole genome shotgun (WGS) entry which is preliminary data.</text>
</comment>
<evidence type="ECO:0000256" key="3">
    <source>
        <dbReference type="ARBA" id="ARBA00022801"/>
    </source>
</evidence>
<dbReference type="InterPro" id="IPR036821">
    <property type="entry name" value="Peptide_deformylase_sf"/>
</dbReference>
<evidence type="ECO:0000256" key="2">
    <source>
        <dbReference type="ARBA" id="ARBA00022723"/>
    </source>
</evidence>
<evidence type="ECO:0000313" key="5">
    <source>
        <dbReference type="Proteomes" id="UP000029226"/>
    </source>
</evidence>
<dbReference type="Proteomes" id="UP000029226">
    <property type="component" value="Unassembled WGS sequence"/>
</dbReference>
<dbReference type="Gene3D" id="3.90.45.10">
    <property type="entry name" value="Peptide deformylase"/>
    <property type="match status" value="1"/>
</dbReference>
<dbReference type="GO" id="GO:0046872">
    <property type="term" value="F:metal ion binding"/>
    <property type="evidence" value="ECO:0007669"/>
    <property type="project" value="UniProtKB-KW"/>
</dbReference>
<comment type="similarity">
    <text evidence="1">Belongs to the polypeptide deformylase family.</text>
</comment>
<keyword evidence="2" id="KW-0479">Metal-binding</keyword>
<dbReference type="SUPFAM" id="SSF56420">
    <property type="entry name" value="Peptide deformylase"/>
    <property type="match status" value="1"/>
</dbReference>
<dbReference type="PANTHER" id="PTHR10458:SF22">
    <property type="entry name" value="PEPTIDE DEFORMYLASE"/>
    <property type="match status" value="1"/>
</dbReference>
<proteinExistence type="inferred from homology"/>
<protein>
    <submittedName>
        <fullName evidence="4">Petide deformylase</fullName>
        <ecNumber evidence="4">3.5.1.88</ecNumber>
    </submittedName>
</protein>
<reference evidence="4 5" key="1">
    <citation type="journal article" date="2014" name="Genome Announc.">
        <title>Draft Genome Sequences of Marine Flavobacterium Nonlabens Strains NR17, NR24, NR27, NR32, NR33, and Ara13.</title>
        <authorList>
            <person name="Nakanishi M."/>
            <person name="Meirelles P."/>
            <person name="Suzuki R."/>
            <person name="Takatani N."/>
            <person name="Mino S."/>
            <person name="Suda W."/>
            <person name="Oshima K."/>
            <person name="Hattori M."/>
            <person name="Ohkuma M."/>
            <person name="Hosokawa M."/>
            <person name="Miyashita K."/>
            <person name="Thompson F.L."/>
            <person name="Niwa A."/>
            <person name="Sawabe T."/>
            <person name="Sawabe T."/>
        </authorList>
    </citation>
    <scope>NUCLEOTIDE SEQUENCE [LARGE SCALE GENOMIC DNA]</scope>
    <source>
        <strain evidence="5">JCM19314</strain>
    </source>
</reference>
<accession>A0A090QDA2</accession>